<dbReference type="PROSITE" id="PS50949">
    <property type="entry name" value="HTH_GNTR"/>
    <property type="match status" value="1"/>
</dbReference>
<proteinExistence type="predicted"/>
<dbReference type="PANTHER" id="PTHR44846">
    <property type="entry name" value="MANNOSYL-D-GLYCERATE TRANSPORT/METABOLISM SYSTEM REPRESSOR MNGR-RELATED"/>
    <property type="match status" value="1"/>
</dbReference>
<name>A0A2T4PT20_9STAP</name>
<gene>
    <name evidence="5" type="ORF">BU072_07560</name>
</gene>
<keyword evidence="3" id="KW-0804">Transcription</keyword>
<dbReference type="SUPFAM" id="SSF46785">
    <property type="entry name" value="Winged helix' DNA-binding domain"/>
    <property type="match status" value="1"/>
</dbReference>
<dbReference type="InterPro" id="IPR036390">
    <property type="entry name" value="WH_DNA-bd_sf"/>
</dbReference>
<evidence type="ECO:0000259" key="4">
    <source>
        <dbReference type="PROSITE" id="PS50949"/>
    </source>
</evidence>
<protein>
    <submittedName>
        <fullName evidence="5">GntR family transcriptional regulator</fullName>
    </submittedName>
</protein>
<evidence type="ECO:0000313" key="5">
    <source>
        <dbReference type="EMBL" id="PTI29516.1"/>
    </source>
</evidence>
<dbReference type="CDD" id="cd07377">
    <property type="entry name" value="WHTH_GntR"/>
    <property type="match status" value="1"/>
</dbReference>
<sequence length="233" mass="27123">MLKYELIAERIEVLIENGQYEAGDKLPSVEILRAEFNVSKSTIINALKNLEKEGLIYQARGSGIYVRNPKRDGFLNLFTADGFSDDLKGHEVTSKVLKVTEMKPEEYIKNQLKLKDNESVYYVERIRYVDSKVFCIETSYFSKNVVLYMNEEIANGSIFDYIENNLKVKVGFTDIYFKIEKLSQENAQHLELKEGDPSLEYEQIFYTSTGIPFDYSKIIFHYENSQFYIPSIK</sequence>
<dbReference type="GO" id="GO:0045892">
    <property type="term" value="P:negative regulation of DNA-templated transcription"/>
    <property type="evidence" value="ECO:0007669"/>
    <property type="project" value="TreeGrafter"/>
</dbReference>
<dbReference type="InterPro" id="IPR000524">
    <property type="entry name" value="Tscrpt_reg_HTH_GntR"/>
</dbReference>
<evidence type="ECO:0000256" key="2">
    <source>
        <dbReference type="ARBA" id="ARBA00023125"/>
    </source>
</evidence>
<dbReference type="InterPro" id="IPR028978">
    <property type="entry name" value="Chorismate_lyase_/UTRA_dom_sf"/>
</dbReference>
<dbReference type="Gene3D" id="3.40.1410.10">
    <property type="entry name" value="Chorismate lyase-like"/>
    <property type="match status" value="1"/>
</dbReference>
<dbReference type="Pfam" id="PF00392">
    <property type="entry name" value="GntR"/>
    <property type="match status" value="1"/>
</dbReference>
<accession>A0A2T4PT20</accession>
<dbReference type="SUPFAM" id="SSF64288">
    <property type="entry name" value="Chorismate lyase-like"/>
    <property type="match status" value="1"/>
</dbReference>
<dbReference type="InterPro" id="IPR011663">
    <property type="entry name" value="UTRA"/>
</dbReference>
<reference evidence="5 6" key="1">
    <citation type="journal article" date="2016" name="Front. Microbiol.">
        <title>Comprehensive Phylogenetic Analysis of Bovine Non-aureus Staphylococci Species Based on Whole-Genome Sequencing.</title>
        <authorList>
            <person name="Naushad S."/>
            <person name="Barkema H.W."/>
            <person name="Luby C."/>
            <person name="Condas L.A."/>
            <person name="Nobrega D.B."/>
            <person name="Carson D.A."/>
            <person name="De Buck J."/>
        </authorList>
    </citation>
    <scope>NUCLEOTIDE SEQUENCE [LARGE SCALE GENOMIC DNA]</scope>
    <source>
        <strain evidence="5 6">SNUC 2204</strain>
    </source>
</reference>
<evidence type="ECO:0000256" key="3">
    <source>
        <dbReference type="ARBA" id="ARBA00023163"/>
    </source>
</evidence>
<dbReference type="PRINTS" id="PR00035">
    <property type="entry name" value="HTHGNTR"/>
</dbReference>
<keyword evidence="1" id="KW-0805">Transcription regulation</keyword>
<dbReference type="RefSeq" id="WP_107536514.1">
    <property type="nucleotide sequence ID" value="NZ_BMDF01000007.1"/>
</dbReference>
<dbReference type="Gene3D" id="1.10.10.10">
    <property type="entry name" value="Winged helix-like DNA-binding domain superfamily/Winged helix DNA-binding domain"/>
    <property type="match status" value="1"/>
</dbReference>
<dbReference type="STRING" id="1167632.GCA_000286335_02383"/>
<dbReference type="SMART" id="SM00345">
    <property type="entry name" value="HTH_GNTR"/>
    <property type="match status" value="1"/>
</dbReference>
<dbReference type="SMART" id="SM00866">
    <property type="entry name" value="UTRA"/>
    <property type="match status" value="1"/>
</dbReference>
<dbReference type="PANTHER" id="PTHR44846:SF4">
    <property type="entry name" value="HTH GNTR-TYPE DOMAIN-CONTAINING PROTEIN"/>
    <property type="match status" value="1"/>
</dbReference>
<organism evidence="5 6">
    <name type="scientific">Mammaliicoccus vitulinus</name>
    <dbReference type="NCBI Taxonomy" id="71237"/>
    <lineage>
        <taxon>Bacteria</taxon>
        <taxon>Bacillati</taxon>
        <taxon>Bacillota</taxon>
        <taxon>Bacilli</taxon>
        <taxon>Bacillales</taxon>
        <taxon>Staphylococcaceae</taxon>
        <taxon>Mammaliicoccus</taxon>
    </lineage>
</organism>
<evidence type="ECO:0000256" key="1">
    <source>
        <dbReference type="ARBA" id="ARBA00023015"/>
    </source>
</evidence>
<dbReference type="EMBL" id="PZFK01000013">
    <property type="protein sequence ID" value="PTI29516.1"/>
    <property type="molecule type" value="Genomic_DNA"/>
</dbReference>
<keyword evidence="2" id="KW-0238">DNA-binding</keyword>
<dbReference type="GO" id="GO:0003700">
    <property type="term" value="F:DNA-binding transcription factor activity"/>
    <property type="evidence" value="ECO:0007669"/>
    <property type="project" value="InterPro"/>
</dbReference>
<dbReference type="GeneID" id="64117419"/>
<comment type="caution">
    <text evidence="5">The sequence shown here is derived from an EMBL/GenBank/DDBJ whole genome shotgun (WGS) entry which is preliminary data.</text>
</comment>
<dbReference type="GO" id="GO:0003677">
    <property type="term" value="F:DNA binding"/>
    <property type="evidence" value="ECO:0007669"/>
    <property type="project" value="UniProtKB-KW"/>
</dbReference>
<dbReference type="Proteomes" id="UP000241209">
    <property type="component" value="Unassembled WGS sequence"/>
</dbReference>
<feature type="domain" description="HTH gntR-type" evidence="4">
    <location>
        <begin position="1"/>
        <end position="69"/>
    </location>
</feature>
<dbReference type="InterPro" id="IPR050679">
    <property type="entry name" value="Bact_HTH_transcr_reg"/>
</dbReference>
<dbReference type="Pfam" id="PF07702">
    <property type="entry name" value="UTRA"/>
    <property type="match status" value="1"/>
</dbReference>
<evidence type="ECO:0000313" key="6">
    <source>
        <dbReference type="Proteomes" id="UP000241209"/>
    </source>
</evidence>
<dbReference type="AlphaFoldDB" id="A0A2T4PT20"/>
<dbReference type="InterPro" id="IPR036388">
    <property type="entry name" value="WH-like_DNA-bd_sf"/>
</dbReference>